<dbReference type="OrthoDB" id="9807403at2"/>
<reference evidence="10 11" key="1">
    <citation type="submission" date="2019-07" db="EMBL/GenBank/DDBJ databases">
        <title>Whole genome shotgun sequence of Oceanobacillus sojae NBRC 105379.</title>
        <authorList>
            <person name="Hosoyama A."/>
            <person name="Uohara A."/>
            <person name="Ohji S."/>
            <person name="Ichikawa N."/>
        </authorList>
    </citation>
    <scope>NUCLEOTIDE SEQUENCE [LARGE SCALE GENOMIC DNA]</scope>
    <source>
        <strain evidence="10 11">NBRC 105379</strain>
    </source>
</reference>
<evidence type="ECO:0000256" key="1">
    <source>
        <dbReference type="ARBA" id="ARBA00004496"/>
    </source>
</evidence>
<dbReference type="NCBIfam" id="TIGR02432">
    <property type="entry name" value="lysidine_TilS_N"/>
    <property type="match status" value="1"/>
</dbReference>
<dbReference type="NCBIfam" id="TIGR02433">
    <property type="entry name" value="lysidine_TilS_C"/>
    <property type="match status" value="1"/>
</dbReference>
<comment type="subcellular location">
    <subcellularLocation>
        <location evidence="1 8">Cytoplasm</location>
    </subcellularLocation>
</comment>
<evidence type="ECO:0000313" key="11">
    <source>
        <dbReference type="Proteomes" id="UP000321558"/>
    </source>
</evidence>
<dbReference type="InterPro" id="IPR011063">
    <property type="entry name" value="TilS/TtcA_N"/>
</dbReference>
<dbReference type="EC" id="6.3.4.19" evidence="8"/>
<evidence type="ECO:0000256" key="4">
    <source>
        <dbReference type="ARBA" id="ARBA00022694"/>
    </source>
</evidence>
<dbReference type="HAMAP" id="MF_01161">
    <property type="entry name" value="tRNA_Ile_lys_synt"/>
    <property type="match status" value="1"/>
</dbReference>
<evidence type="ECO:0000259" key="9">
    <source>
        <dbReference type="SMART" id="SM00977"/>
    </source>
</evidence>
<dbReference type="RefSeq" id="WP_147212218.1">
    <property type="nucleotide sequence ID" value="NZ_BJYM01000021.1"/>
</dbReference>
<keyword evidence="3 8" id="KW-0436">Ligase</keyword>
<feature type="binding site" evidence="8">
    <location>
        <begin position="26"/>
        <end position="31"/>
    </location>
    <ligand>
        <name>ATP</name>
        <dbReference type="ChEBI" id="CHEBI:30616"/>
    </ligand>
</feature>
<dbReference type="PANTHER" id="PTHR43033">
    <property type="entry name" value="TRNA(ILE)-LYSIDINE SYNTHASE-RELATED"/>
    <property type="match status" value="1"/>
</dbReference>
<evidence type="ECO:0000256" key="3">
    <source>
        <dbReference type="ARBA" id="ARBA00022598"/>
    </source>
</evidence>
<keyword evidence="11" id="KW-1185">Reference proteome</keyword>
<comment type="caution">
    <text evidence="10">The sequence shown here is derived from an EMBL/GenBank/DDBJ whole genome shotgun (WGS) entry which is preliminary data.</text>
</comment>
<dbReference type="SUPFAM" id="SSF82829">
    <property type="entry name" value="MesJ substrate recognition domain-like"/>
    <property type="match status" value="1"/>
</dbReference>
<dbReference type="Proteomes" id="UP000321558">
    <property type="component" value="Unassembled WGS sequence"/>
</dbReference>
<comment type="similarity">
    <text evidence="8">Belongs to the tRNA(Ile)-lysidine synthase family.</text>
</comment>
<evidence type="ECO:0000256" key="2">
    <source>
        <dbReference type="ARBA" id="ARBA00022490"/>
    </source>
</evidence>
<keyword evidence="2 8" id="KW-0963">Cytoplasm</keyword>
<comment type="function">
    <text evidence="8">Ligates lysine onto the cytidine present at position 34 of the AUA codon-specific tRNA(Ile) that contains the anticodon CAU, in an ATP-dependent manner. Cytidine is converted to lysidine, thus changing the amino acid specificity of the tRNA from methionine to isoleucine.</text>
</comment>
<comment type="domain">
    <text evidence="8">The N-terminal region contains the highly conserved SGGXDS motif, predicted to be a P-loop motif involved in ATP binding.</text>
</comment>
<dbReference type="Pfam" id="PF11734">
    <property type="entry name" value="TilS_C"/>
    <property type="match status" value="1"/>
</dbReference>
<dbReference type="Pfam" id="PF01171">
    <property type="entry name" value="ATP_bind_3"/>
    <property type="match status" value="1"/>
</dbReference>
<dbReference type="Gene3D" id="3.30.465.60">
    <property type="match status" value="1"/>
</dbReference>
<name>A0A511ZPC7_9BACI</name>
<dbReference type="SUPFAM" id="SSF56037">
    <property type="entry name" value="PheT/TilS domain"/>
    <property type="match status" value="1"/>
</dbReference>
<evidence type="ECO:0000256" key="7">
    <source>
        <dbReference type="ARBA" id="ARBA00048539"/>
    </source>
</evidence>
<dbReference type="PANTHER" id="PTHR43033:SF1">
    <property type="entry name" value="TRNA(ILE)-LYSIDINE SYNTHASE-RELATED"/>
    <property type="match status" value="1"/>
</dbReference>
<keyword evidence="6 8" id="KW-0067">ATP-binding</keyword>
<dbReference type="GO" id="GO:0006400">
    <property type="term" value="P:tRNA modification"/>
    <property type="evidence" value="ECO:0007669"/>
    <property type="project" value="UniProtKB-UniRule"/>
</dbReference>
<dbReference type="GO" id="GO:0005524">
    <property type="term" value="F:ATP binding"/>
    <property type="evidence" value="ECO:0007669"/>
    <property type="project" value="UniProtKB-UniRule"/>
</dbReference>
<proteinExistence type="inferred from homology"/>
<dbReference type="STRING" id="582851.GCA_900162665_02157"/>
<sequence length="462" mass="52691">MEQKVYAFIQRHQLIQKHTTILVGVSGGPDSIALLHFLKKLSSNWDLNLVAVTVDHQLRNEESAEDCQFVKEICRDWEIPCVTRAVDVRQYQKEKSVSEEVAARELRYSVYQELMHAENADVLALGHHADDQIETLVMRMARIGTSNALKGIPVRRNFAGGEIIRPLLGVTKNNILAYLEKYQLSYRVDKTNADEAYTRNYYRKNVVPLLKEKNPGIHETIQTLSETLSQDEQYLQAQAAEMVEKIVEFRENNREICFAAEAFLELPQALQRRAFHLILNYLYGTLPKDLSYIHEVNFFDLLRRRNGSSSLDFPLRLQMTNIYGQIYLQFGHQPSTKLAHSSLLTVPGEVLLSDGTKIEASMVKETPAENEAIFVFPSDSISLPLHIRVRKAGDRMSVRGLNGSKKLKDIFINAKIPKSLRDNWPIIVDDKGVILWVVGLKKAETAQNGKGLNIKLEYSSRR</sequence>
<dbReference type="InterPro" id="IPR012795">
    <property type="entry name" value="tRNA_Ile_lys_synt_N"/>
</dbReference>
<organism evidence="10 11">
    <name type="scientific">Oceanobacillus sojae</name>
    <dbReference type="NCBI Taxonomy" id="582851"/>
    <lineage>
        <taxon>Bacteria</taxon>
        <taxon>Bacillati</taxon>
        <taxon>Bacillota</taxon>
        <taxon>Bacilli</taxon>
        <taxon>Bacillales</taxon>
        <taxon>Bacillaceae</taxon>
        <taxon>Oceanobacillus</taxon>
    </lineage>
</organism>
<accession>A0A511ZPC7</accession>
<protein>
    <recommendedName>
        <fullName evidence="8">tRNA(Ile)-lysidine synthase</fullName>
        <ecNumber evidence="8">6.3.4.19</ecNumber>
    </recommendedName>
    <alternativeName>
        <fullName evidence="8">tRNA(Ile)-2-lysyl-cytidine synthase</fullName>
    </alternativeName>
    <alternativeName>
        <fullName evidence="8">tRNA(Ile)-lysidine synthetase</fullName>
    </alternativeName>
</protein>
<keyword evidence="4 8" id="KW-0819">tRNA processing</keyword>
<keyword evidence="5 8" id="KW-0547">Nucleotide-binding</keyword>
<dbReference type="SUPFAM" id="SSF52402">
    <property type="entry name" value="Adenine nucleotide alpha hydrolases-like"/>
    <property type="match status" value="1"/>
</dbReference>
<dbReference type="GO" id="GO:0005737">
    <property type="term" value="C:cytoplasm"/>
    <property type="evidence" value="ECO:0007669"/>
    <property type="project" value="UniProtKB-SubCell"/>
</dbReference>
<comment type="catalytic activity">
    <reaction evidence="7 8">
        <text>cytidine(34) in tRNA(Ile2) + L-lysine + ATP = lysidine(34) in tRNA(Ile2) + AMP + diphosphate + H(+)</text>
        <dbReference type="Rhea" id="RHEA:43744"/>
        <dbReference type="Rhea" id="RHEA-COMP:10625"/>
        <dbReference type="Rhea" id="RHEA-COMP:10670"/>
        <dbReference type="ChEBI" id="CHEBI:15378"/>
        <dbReference type="ChEBI" id="CHEBI:30616"/>
        <dbReference type="ChEBI" id="CHEBI:32551"/>
        <dbReference type="ChEBI" id="CHEBI:33019"/>
        <dbReference type="ChEBI" id="CHEBI:82748"/>
        <dbReference type="ChEBI" id="CHEBI:83665"/>
        <dbReference type="ChEBI" id="CHEBI:456215"/>
        <dbReference type="EC" id="6.3.4.19"/>
    </reaction>
</comment>
<dbReference type="InterPro" id="IPR012796">
    <property type="entry name" value="Lysidine-tRNA-synth_C"/>
</dbReference>
<dbReference type="InterPro" id="IPR014729">
    <property type="entry name" value="Rossmann-like_a/b/a_fold"/>
</dbReference>
<dbReference type="InterPro" id="IPR012094">
    <property type="entry name" value="tRNA_Ile_lys_synt"/>
</dbReference>
<evidence type="ECO:0000256" key="5">
    <source>
        <dbReference type="ARBA" id="ARBA00022741"/>
    </source>
</evidence>
<gene>
    <name evidence="8 10" type="primary">tilS</name>
    <name evidence="10" type="ORF">OSO01_40510</name>
</gene>
<feature type="domain" description="Lysidine-tRNA(Ile) synthetase C-terminal" evidence="9">
    <location>
        <begin position="385"/>
        <end position="456"/>
    </location>
</feature>
<dbReference type="SMART" id="SM00977">
    <property type="entry name" value="TilS_C"/>
    <property type="match status" value="1"/>
</dbReference>
<dbReference type="EMBL" id="BJYM01000021">
    <property type="protein sequence ID" value="GEN89312.1"/>
    <property type="molecule type" value="Genomic_DNA"/>
</dbReference>
<dbReference type="CDD" id="cd01992">
    <property type="entry name" value="TilS_N"/>
    <property type="match status" value="1"/>
</dbReference>
<evidence type="ECO:0000313" key="10">
    <source>
        <dbReference type="EMBL" id="GEN89312.1"/>
    </source>
</evidence>
<dbReference type="GO" id="GO:0032267">
    <property type="term" value="F:tRNA(Ile)-lysidine synthase activity"/>
    <property type="evidence" value="ECO:0007669"/>
    <property type="project" value="UniProtKB-EC"/>
</dbReference>
<evidence type="ECO:0000256" key="8">
    <source>
        <dbReference type="HAMAP-Rule" id="MF_01161"/>
    </source>
</evidence>
<dbReference type="Gene3D" id="3.40.50.620">
    <property type="entry name" value="HUPs"/>
    <property type="match status" value="1"/>
</dbReference>
<dbReference type="AlphaFoldDB" id="A0A511ZPC7"/>
<evidence type="ECO:0000256" key="6">
    <source>
        <dbReference type="ARBA" id="ARBA00022840"/>
    </source>
</evidence>